<sequence>MSAQALLYDGPVIDAHQHFWDPVRNHHPWLTEEGVIPFRYGDYAAIRRPFLPPEYRQLTRGHNVIGSVYVETEWDPADPLGEVRYACGLAEEYGLPNAIVAQAWLDRDDWPQLAAVYGAAPMVRSVRHKPGGPASPREVGSVPTLMASDSWRQGFALLGAHGLHFDLQTPWWNAEEALQLALDFPDTTIILNHLSLPADRSQEALLAWRRALARMASAPNMRVKISGFGQAGIAWTVESNRWIVREAIAIFGPERAMFASNFPVDSLCVDFDTMYRGFKTIVADLPEPDQRRLFLDTATETYSLQGNG</sequence>
<organism evidence="3">
    <name type="scientific">Aureimonas frigidaquae</name>
    <dbReference type="NCBI Taxonomy" id="424757"/>
    <lineage>
        <taxon>Bacteria</taxon>
        <taxon>Pseudomonadati</taxon>
        <taxon>Pseudomonadota</taxon>
        <taxon>Alphaproteobacteria</taxon>
        <taxon>Hyphomicrobiales</taxon>
        <taxon>Aurantimonadaceae</taxon>
        <taxon>Aureimonas</taxon>
    </lineage>
</organism>
<dbReference type="GO" id="GO:0016787">
    <property type="term" value="F:hydrolase activity"/>
    <property type="evidence" value="ECO:0007669"/>
    <property type="project" value="UniProtKB-KW"/>
</dbReference>
<name>A0A0P0Z0Z1_9HYPH</name>
<dbReference type="SUPFAM" id="SSF51556">
    <property type="entry name" value="Metallo-dependent hydrolases"/>
    <property type="match status" value="1"/>
</dbReference>
<dbReference type="InterPro" id="IPR032466">
    <property type="entry name" value="Metal_Hydrolase"/>
</dbReference>
<dbReference type="RefSeq" id="WP_062226728.1">
    <property type="nucleotide sequence ID" value="NZ_BBWR01000003.1"/>
</dbReference>
<accession>A0A0P0Z0Z1</accession>
<dbReference type="AlphaFoldDB" id="A0A0P0Z0Z1"/>
<dbReference type="EMBL" id="LC066375">
    <property type="protein sequence ID" value="BAT27696.1"/>
    <property type="molecule type" value="Genomic_DNA"/>
</dbReference>
<evidence type="ECO:0000259" key="2">
    <source>
        <dbReference type="Pfam" id="PF04909"/>
    </source>
</evidence>
<dbReference type="PANTHER" id="PTHR43569">
    <property type="entry name" value="AMIDOHYDROLASE"/>
    <property type="match status" value="1"/>
</dbReference>
<dbReference type="InterPro" id="IPR006680">
    <property type="entry name" value="Amidohydro-rel"/>
</dbReference>
<reference evidence="3" key="1">
    <citation type="journal article" date="2015" name="Proc. Natl. Acad. Sci. U.S.A.">
        <title>Bacterial clade with the ribosomal RNA operon on a small plasmid rather than the chromosome.</title>
        <authorList>
            <person name="Anda M."/>
            <person name="Ohtsubo Y."/>
            <person name="Okubo T."/>
            <person name="Sugawara M."/>
            <person name="Nagata Y."/>
            <person name="Tsuda M."/>
            <person name="Minamisawa K."/>
            <person name="Mitsui H."/>
        </authorList>
    </citation>
    <scope>NUCLEOTIDE SEQUENCE</scope>
    <source>
        <strain evidence="3">JCM 14755</strain>
    </source>
</reference>
<evidence type="ECO:0000313" key="3">
    <source>
        <dbReference type="EMBL" id="BAT27696.1"/>
    </source>
</evidence>
<dbReference type="InterPro" id="IPR052350">
    <property type="entry name" value="Metallo-dep_Lactonases"/>
</dbReference>
<dbReference type="Gene3D" id="3.20.20.140">
    <property type="entry name" value="Metal-dependent hydrolases"/>
    <property type="match status" value="1"/>
</dbReference>
<dbReference type="PANTHER" id="PTHR43569:SF1">
    <property type="entry name" value="BLL3371 PROTEIN"/>
    <property type="match status" value="1"/>
</dbReference>
<keyword evidence="3" id="KW-0378">Hydrolase</keyword>
<comment type="similarity">
    <text evidence="1">Belongs to the metallo-dependent hydrolases superfamily.</text>
</comment>
<evidence type="ECO:0000256" key="1">
    <source>
        <dbReference type="ARBA" id="ARBA00038310"/>
    </source>
</evidence>
<protein>
    <submittedName>
        <fullName evidence="3">Amidohydrolase 2</fullName>
    </submittedName>
</protein>
<dbReference type="OrthoDB" id="9787654at2"/>
<dbReference type="Pfam" id="PF04909">
    <property type="entry name" value="Amidohydro_2"/>
    <property type="match status" value="1"/>
</dbReference>
<proteinExistence type="inferred from homology"/>
<feature type="domain" description="Amidohydrolase-related" evidence="2">
    <location>
        <begin position="13"/>
        <end position="303"/>
    </location>
</feature>